<gene>
    <name evidence="2" type="ORF">EIP75_19370</name>
</gene>
<keyword evidence="3" id="KW-1185">Reference proteome</keyword>
<evidence type="ECO:0000313" key="3">
    <source>
        <dbReference type="Proteomes" id="UP000269265"/>
    </source>
</evidence>
<dbReference type="InterPro" id="IPR016181">
    <property type="entry name" value="Acyl_CoA_acyltransferase"/>
</dbReference>
<keyword evidence="2" id="KW-0808">Transferase</keyword>
<dbReference type="Gene3D" id="3.40.630.30">
    <property type="match status" value="1"/>
</dbReference>
<dbReference type="RefSeq" id="WP_125244936.1">
    <property type="nucleotide sequence ID" value="NZ_RSED01000019.1"/>
</dbReference>
<dbReference type="EMBL" id="RSED01000019">
    <property type="protein sequence ID" value="RRS02742.1"/>
    <property type="molecule type" value="Genomic_DNA"/>
</dbReference>
<dbReference type="InterPro" id="IPR031165">
    <property type="entry name" value="GNAT_YJDJ"/>
</dbReference>
<dbReference type="SUPFAM" id="SSF55729">
    <property type="entry name" value="Acyl-CoA N-acyltransferases (Nat)"/>
    <property type="match status" value="1"/>
</dbReference>
<organism evidence="2 3">
    <name type="scientific">Aquabacterium soli</name>
    <dbReference type="NCBI Taxonomy" id="2493092"/>
    <lineage>
        <taxon>Bacteria</taxon>
        <taxon>Pseudomonadati</taxon>
        <taxon>Pseudomonadota</taxon>
        <taxon>Betaproteobacteria</taxon>
        <taxon>Burkholderiales</taxon>
        <taxon>Aquabacterium</taxon>
    </lineage>
</organism>
<accession>A0A3R8SZN3</accession>
<protein>
    <submittedName>
        <fullName evidence="2">N-acetyltransferase</fullName>
    </submittedName>
</protein>
<dbReference type="Proteomes" id="UP000269265">
    <property type="component" value="Unassembled WGS sequence"/>
</dbReference>
<feature type="domain" description="N-acetyltransferase" evidence="1">
    <location>
        <begin position="9"/>
        <end position="94"/>
    </location>
</feature>
<dbReference type="InterPro" id="IPR045057">
    <property type="entry name" value="Gcn5-rel_NAT"/>
</dbReference>
<dbReference type="GO" id="GO:0016740">
    <property type="term" value="F:transferase activity"/>
    <property type="evidence" value="ECO:0007669"/>
    <property type="project" value="UniProtKB-KW"/>
</dbReference>
<dbReference type="PANTHER" id="PTHR31435">
    <property type="entry name" value="PROTEIN NATD1"/>
    <property type="match status" value="1"/>
</dbReference>
<reference evidence="2 3" key="1">
    <citation type="submission" date="2018-12" db="EMBL/GenBank/DDBJ databases">
        <title>The whole draft genome of Aquabacterium sp. SJQ9.</title>
        <authorList>
            <person name="Sun L."/>
            <person name="Gao X."/>
            <person name="Chen W."/>
            <person name="Huang K."/>
        </authorList>
    </citation>
    <scope>NUCLEOTIDE SEQUENCE [LARGE SCALE GENOMIC DNA]</scope>
    <source>
        <strain evidence="2 3">SJQ9</strain>
    </source>
</reference>
<comment type="caution">
    <text evidence="2">The sequence shown here is derived from an EMBL/GenBank/DDBJ whole genome shotgun (WGS) entry which is preliminary data.</text>
</comment>
<dbReference type="PANTHER" id="PTHR31435:SF9">
    <property type="entry name" value="PROTEIN NATD1"/>
    <property type="match status" value="1"/>
</dbReference>
<proteinExistence type="predicted"/>
<dbReference type="PROSITE" id="PS51729">
    <property type="entry name" value="GNAT_YJDJ"/>
    <property type="match status" value="1"/>
</dbReference>
<dbReference type="OrthoDB" id="9813275at2"/>
<name>A0A3R8SZN3_9BURK</name>
<evidence type="ECO:0000313" key="2">
    <source>
        <dbReference type="EMBL" id="RRS02742.1"/>
    </source>
</evidence>
<sequence>MSQHATISVTHRQGECFEATVEGQRCAADYQRQGDVIRMTHTNVPPALEGRGIAGQLVNAALTWADAEKLKVDPQCSYVALYMRRHPEWQHLLA</sequence>
<dbReference type="AlphaFoldDB" id="A0A3R8SZN3"/>
<dbReference type="Pfam" id="PF14542">
    <property type="entry name" value="Acetyltransf_CG"/>
    <property type="match status" value="1"/>
</dbReference>
<evidence type="ECO:0000259" key="1">
    <source>
        <dbReference type="PROSITE" id="PS51729"/>
    </source>
</evidence>